<dbReference type="InterPro" id="IPR029069">
    <property type="entry name" value="HotDog_dom_sf"/>
</dbReference>
<dbReference type="Pfam" id="PF01575">
    <property type="entry name" value="MaoC_dehydratas"/>
    <property type="match status" value="1"/>
</dbReference>
<dbReference type="Gene3D" id="3.10.129.10">
    <property type="entry name" value="Hotdog Thioesterase"/>
    <property type="match status" value="1"/>
</dbReference>
<dbReference type="EMBL" id="JABWRZ020000001">
    <property type="protein sequence ID" value="MBV4489147.1"/>
    <property type="molecule type" value="Genomic_DNA"/>
</dbReference>
<proteinExistence type="predicted"/>
<dbReference type="CDD" id="cd03441">
    <property type="entry name" value="R_hydratase_like"/>
    <property type="match status" value="1"/>
</dbReference>
<gene>
    <name evidence="2" type="ORF">HU760_000910</name>
</gene>
<name>A0ABS6Q4Q0_9PSED</name>
<dbReference type="Proteomes" id="UP000609530">
    <property type="component" value="Unassembled WGS sequence"/>
</dbReference>
<comment type="caution">
    <text evidence="2">The sequence shown here is derived from an EMBL/GenBank/DDBJ whole genome shotgun (WGS) entry which is preliminary data.</text>
</comment>
<accession>A0ABS6Q4Q0</accession>
<feature type="domain" description="MaoC-like" evidence="1">
    <location>
        <begin position="8"/>
        <end position="46"/>
    </location>
</feature>
<keyword evidence="3" id="KW-1185">Reference proteome</keyword>
<dbReference type="InterPro" id="IPR002539">
    <property type="entry name" value="MaoC-like_dom"/>
</dbReference>
<evidence type="ECO:0000313" key="3">
    <source>
        <dbReference type="Proteomes" id="UP000609530"/>
    </source>
</evidence>
<dbReference type="SUPFAM" id="SSF54637">
    <property type="entry name" value="Thioesterase/thiol ester dehydrase-isomerase"/>
    <property type="match status" value="1"/>
</dbReference>
<sequence>MMQWQFGPEQIEAWADLSGDRNPIHFDLEAARRMDAADVVVHGMLALLPIKHQMGRAADGRDDDWLQFKALLKAPVLRNCPVALSTRPRSASTAFTLRSENSDSEHVLGHVSQVPPPTWASKSPGFALDREYVEAWLTQFREGLGKGLDDWVALDALIFSHFIRNHLGVIFERLSGQFAQRQVPERIEDITNHLVVQTSHQITFCTQLRSLGSLQSDIRCEIDNILLIETPGKAVGTLDLGVVVSGSHVMTITLGLMIKTVLTPTGAKQ</sequence>
<dbReference type="RefSeq" id="WP_186671715.1">
    <property type="nucleotide sequence ID" value="NZ_JABWRZ020000001.1"/>
</dbReference>
<organism evidence="2 3">
    <name type="scientific">Pseudomonas oryzicola</name>
    <dbReference type="NCBI Taxonomy" id="485876"/>
    <lineage>
        <taxon>Bacteria</taxon>
        <taxon>Pseudomonadati</taxon>
        <taxon>Pseudomonadota</taxon>
        <taxon>Gammaproteobacteria</taxon>
        <taxon>Pseudomonadales</taxon>
        <taxon>Pseudomonadaceae</taxon>
        <taxon>Pseudomonas</taxon>
    </lineage>
</organism>
<evidence type="ECO:0000259" key="1">
    <source>
        <dbReference type="Pfam" id="PF01575"/>
    </source>
</evidence>
<evidence type="ECO:0000313" key="2">
    <source>
        <dbReference type="EMBL" id="MBV4489147.1"/>
    </source>
</evidence>
<protein>
    <submittedName>
        <fullName evidence="2">MaoC family dehydratase</fullName>
    </submittedName>
</protein>
<reference evidence="2 3" key="1">
    <citation type="journal article" date="2020" name="Microorganisms">
        <title>Reliable Identification of Environmental Pseudomonas Isolates Using the rpoD Gene.</title>
        <authorList>
            <consortium name="The Broad Institute Genome Sequencing Platform"/>
            <person name="Girard L."/>
            <person name="Lood C."/>
            <person name="Rokni-Zadeh H."/>
            <person name="van Noort V."/>
            <person name="Lavigne R."/>
            <person name="De Mot R."/>
        </authorList>
    </citation>
    <scope>NUCLEOTIDE SEQUENCE [LARGE SCALE GENOMIC DNA]</scope>
    <source>
        <strain evidence="2 3">RD9SR1</strain>
    </source>
</reference>